<evidence type="ECO:0000256" key="1">
    <source>
        <dbReference type="SAM" id="SignalP"/>
    </source>
</evidence>
<dbReference type="Gene3D" id="3.90.1580.10">
    <property type="entry name" value="paralog of FGE (formylglycine-generating enzyme)"/>
    <property type="match status" value="1"/>
</dbReference>
<dbReference type="OrthoDB" id="9768004at2"/>
<name>A0A558C3H6_9BACT</name>
<feature type="domain" description="Sulfatase-modifying factor enzyme-like" evidence="2">
    <location>
        <begin position="31"/>
        <end position="251"/>
    </location>
</feature>
<dbReference type="PANTHER" id="PTHR23150">
    <property type="entry name" value="SULFATASE MODIFYING FACTOR 1, 2"/>
    <property type="match status" value="1"/>
</dbReference>
<dbReference type="SUPFAM" id="SSF50939">
    <property type="entry name" value="Sialidases"/>
    <property type="match status" value="1"/>
</dbReference>
<comment type="caution">
    <text evidence="4">The sequence shown here is derived from an EMBL/GenBank/DDBJ whole genome shotgun (WGS) entry which is preliminary data.</text>
</comment>
<dbReference type="InterPro" id="IPR011040">
    <property type="entry name" value="Sialidase"/>
</dbReference>
<proteinExistence type="predicted"/>
<dbReference type="Pfam" id="PF03781">
    <property type="entry name" value="FGE-sulfatase"/>
    <property type="match status" value="1"/>
</dbReference>
<dbReference type="SUPFAM" id="SSF56436">
    <property type="entry name" value="C-type lectin-like"/>
    <property type="match status" value="1"/>
</dbReference>
<feature type="chain" id="PRO_5022164222" evidence="1">
    <location>
        <begin position="22"/>
        <end position="674"/>
    </location>
</feature>
<gene>
    <name evidence="4" type="ORF">FNT36_04245</name>
</gene>
<dbReference type="CDD" id="cd15482">
    <property type="entry name" value="Sialidase_non-viral"/>
    <property type="match status" value="1"/>
</dbReference>
<dbReference type="AlphaFoldDB" id="A0A558C3H6"/>
<organism evidence="4 5">
    <name type="scientific">Hymenobacter setariae</name>
    <dbReference type="NCBI Taxonomy" id="2594794"/>
    <lineage>
        <taxon>Bacteria</taxon>
        <taxon>Pseudomonadati</taxon>
        <taxon>Bacteroidota</taxon>
        <taxon>Cytophagia</taxon>
        <taxon>Cytophagales</taxon>
        <taxon>Hymenobacteraceae</taxon>
        <taxon>Hymenobacter</taxon>
    </lineage>
</organism>
<feature type="domain" description="Sialidase" evidence="3">
    <location>
        <begin position="323"/>
        <end position="650"/>
    </location>
</feature>
<evidence type="ECO:0000313" key="5">
    <source>
        <dbReference type="Proteomes" id="UP000317624"/>
    </source>
</evidence>
<protein>
    <submittedName>
        <fullName evidence="4">SUMF1/EgtB/PvdOfamily nonheme iron enzyme</fullName>
    </submittedName>
</protein>
<sequence length="674" mass="73408">MANTRLGLAALLTLASLAARAQTVNSLGMKLVPVPAGAFYMGSEREGKDADESPVHRVSLSSPFQMGATEVTNAQYEAFDPQHKQLRGNRGFSTQDDEAVVFISYAQAVAFCEWLSQKEGKPYRLPTEAEWEYACRAGTVSDFSTGSSLPKAYQKNQATDRNTAVVPLKVAQTPANPWGFYDMHGNVEEWCLDWYGPYAAGEQRDPVGRAAGLYRVSRGGSFGTPVTFLRSANRLGMLPEDKSWLVGFRVVQAAMPTTAPLPPAVTPSYNAPLSQQRYAWKPLAADKPLFLEPQRYVNKPACDHAVPFYSHNHQPAVAWCPNGDLLAIWFSTDEESGREMTVLSSRLRPGATKWEEPAEFFKVPDRNMTGSSLLHDGKGTLFHMNGVETDGDWQDLAMVLRTSQDNGATWSTPRLVAPEHTKRHQVIGGMSQTKAGWLIQPADADPGPAGGTAIHLSKDHGKTWMNPAAEAATPSFGAGETGGLIAGIHAGVVTLKNGNLLALGRKNDIKAPGSAELRMPLSLSKDMGKTWTYTASPFPPVWSGQRLVLTRLNEGPLLLVSFTHHPDEKDEAAAGMPFKAADGHTYKGYGMYAAVSFDEGKTWPVIKLLTDGKARYMNGGAWTGAFEMDQTHAEPKGYLAITQTPDNTIHLLSSSLHYQFNLAWLKQLPTAATQ</sequence>
<dbReference type="Pfam" id="PF13088">
    <property type="entry name" value="BNR_2"/>
    <property type="match status" value="1"/>
</dbReference>
<dbReference type="GO" id="GO:0120147">
    <property type="term" value="F:formylglycine-generating oxidase activity"/>
    <property type="evidence" value="ECO:0007669"/>
    <property type="project" value="TreeGrafter"/>
</dbReference>
<dbReference type="RefSeq" id="WP_144844675.1">
    <property type="nucleotide sequence ID" value="NZ_VMRJ01000001.1"/>
</dbReference>
<evidence type="ECO:0000259" key="3">
    <source>
        <dbReference type="Pfam" id="PF13088"/>
    </source>
</evidence>
<dbReference type="InterPro" id="IPR051043">
    <property type="entry name" value="Sulfatase_Mod_Factor_Kinase"/>
</dbReference>
<evidence type="ECO:0000259" key="2">
    <source>
        <dbReference type="Pfam" id="PF03781"/>
    </source>
</evidence>
<dbReference type="InterPro" id="IPR036278">
    <property type="entry name" value="Sialidase_sf"/>
</dbReference>
<accession>A0A558C3H6</accession>
<dbReference type="InterPro" id="IPR005532">
    <property type="entry name" value="SUMF_dom"/>
</dbReference>
<reference evidence="4 5" key="1">
    <citation type="submission" date="2019-07" db="EMBL/GenBank/DDBJ databases">
        <title>Hymenobacter sp. straun FUR1 Genome sequencing and assembly.</title>
        <authorList>
            <person name="Chhetri G."/>
        </authorList>
    </citation>
    <scope>NUCLEOTIDE SEQUENCE [LARGE SCALE GENOMIC DNA]</scope>
    <source>
        <strain evidence="4 5">Fur1</strain>
    </source>
</reference>
<dbReference type="PANTHER" id="PTHR23150:SF19">
    <property type="entry name" value="FORMYLGLYCINE-GENERATING ENZYME"/>
    <property type="match status" value="1"/>
</dbReference>
<dbReference type="InterPro" id="IPR016187">
    <property type="entry name" value="CTDL_fold"/>
</dbReference>
<dbReference type="InterPro" id="IPR042095">
    <property type="entry name" value="SUMF_sf"/>
</dbReference>
<keyword evidence="1" id="KW-0732">Signal</keyword>
<dbReference type="EMBL" id="VMRJ01000001">
    <property type="protein sequence ID" value="TVT43306.1"/>
    <property type="molecule type" value="Genomic_DNA"/>
</dbReference>
<dbReference type="Proteomes" id="UP000317624">
    <property type="component" value="Unassembled WGS sequence"/>
</dbReference>
<feature type="signal peptide" evidence="1">
    <location>
        <begin position="1"/>
        <end position="21"/>
    </location>
</feature>
<evidence type="ECO:0000313" key="4">
    <source>
        <dbReference type="EMBL" id="TVT43306.1"/>
    </source>
</evidence>
<keyword evidence="5" id="KW-1185">Reference proteome</keyword>
<dbReference type="Gene3D" id="2.120.10.10">
    <property type="match status" value="1"/>
</dbReference>